<name>A0A7C1HX25_UNCKA</name>
<sequence>MVTSETFILFSLLILGGVGALAYILLRQIKNLKTDLKGEEDSVLTQWLKEMKSSMDRNTDTLEKQLQNQRKTLDEQLKGQRDAMGQQTKVLWERLENATNVIGKVQEHLGGINELGKDMKDLNDILKSPKLRGGLGEQFLYEILETSLPHDLYKTQYGFKNGAICDAVIFTDKGIIPVDSKFPMENFKNMINAKEEEKESYKKAFLRDAKKRIDEIADKYILPEEGTTDQAVMYIPSENVFYELIVHSTKVEEYARRKNVLMTSPNTFSFFVKTILVAYQQHEIEKNAKEILKSLGGIKVEAEKFGRDLDTLSKHILNSYKNMEKVSSSFADLFGRIERVQSIGGGEKLMLKEEIREEN</sequence>
<keyword evidence="4" id="KW-0233">DNA recombination</keyword>
<dbReference type="EMBL" id="DSDM01000080">
    <property type="protein sequence ID" value="HDQ88759.1"/>
    <property type="molecule type" value="Genomic_DNA"/>
</dbReference>
<proteinExistence type="inferred from homology"/>
<evidence type="ECO:0000256" key="2">
    <source>
        <dbReference type="ARBA" id="ARBA00009840"/>
    </source>
</evidence>
<comment type="function">
    <text evidence="1">Involved in DNA recombination.</text>
</comment>
<protein>
    <submittedName>
        <fullName evidence="6">DNA recombination protein RmuC</fullName>
    </submittedName>
</protein>
<evidence type="ECO:0000256" key="1">
    <source>
        <dbReference type="ARBA" id="ARBA00003416"/>
    </source>
</evidence>
<accession>A0A7C1HX25</accession>
<keyword evidence="5" id="KW-1133">Transmembrane helix</keyword>
<feature type="transmembrane region" description="Helical" evidence="5">
    <location>
        <begin position="6"/>
        <end position="26"/>
    </location>
</feature>
<dbReference type="AlphaFoldDB" id="A0A7C1HX25"/>
<evidence type="ECO:0000256" key="3">
    <source>
        <dbReference type="ARBA" id="ARBA00023054"/>
    </source>
</evidence>
<dbReference type="PANTHER" id="PTHR30563:SF0">
    <property type="entry name" value="DNA RECOMBINATION PROTEIN RMUC"/>
    <property type="match status" value="1"/>
</dbReference>
<comment type="similarity">
    <text evidence="2">Belongs to the RmuC family.</text>
</comment>
<dbReference type="InterPro" id="IPR003798">
    <property type="entry name" value="DNA_recombination_RmuC"/>
</dbReference>
<keyword evidence="5" id="KW-0812">Transmembrane</keyword>
<gene>
    <name evidence="6" type="ORF">ENN92_01270</name>
</gene>
<evidence type="ECO:0000313" key="6">
    <source>
        <dbReference type="EMBL" id="HDQ88759.1"/>
    </source>
</evidence>
<dbReference type="Pfam" id="PF02646">
    <property type="entry name" value="RmuC"/>
    <property type="match status" value="1"/>
</dbReference>
<dbReference type="Proteomes" id="UP000886066">
    <property type="component" value="Unassembled WGS sequence"/>
</dbReference>
<keyword evidence="5" id="KW-0472">Membrane</keyword>
<organism evidence="6">
    <name type="scientific">candidate division WWE3 bacterium</name>
    <dbReference type="NCBI Taxonomy" id="2053526"/>
    <lineage>
        <taxon>Bacteria</taxon>
        <taxon>Katanobacteria</taxon>
    </lineage>
</organism>
<keyword evidence="3" id="KW-0175">Coiled coil</keyword>
<comment type="caution">
    <text evidence="6">The sequence shown here is derived from an EMBL/GenBank/DDBJ whole genome shotgun (WGS) entry which is preliminary data.</text>
</comment>
<evidence type="ECO:0000256" key="5">
    <source>
        <dbReference type="SAM" id="Phobius"/>
    </source>
</evidence>
<reference evidence="6" key="1">
    <citation type="journal article" date="2020" name="mSystems">
        <title>Genome- and Community-Level Interaction Insights into Carbon Utilization and Element Cycling Functions of Hydrothermarchaeota in Hydrothermal Sediment.</title>
        <authorList>
            <person name="Zhou Z."/>
            <person name="Liu Y."/>
            <person name="Xu W."/>
            <person name="Pan J."/>
            <person name="Luo Z.H."/>
            <person name="Li M."/>
        </authorList>
    </citation>
    <scope>NUCLEOTIDE SEQUENCE [LARGE SCALE GENOMIC DNA]</scope>
    <source>
        <strain evidence="6">SpSt-1219</strain>
    </source>
</reference>
<dbReference type="GO" id="GO:0006310">
    <property type="term" value="P:DNA recombination"/>
    <property type="evidence" value="ECO:0007669"/>
    <property type="project" value="UniProtKB-KW"/>
</dbReference>
<evidence type="ECO:0000256" key="4">
    <source>
        <dbReference type="ARBA" id="ARBA00023172"/>
    </source>
</evidence>
<dbReference type="PANTHER" id="PTHR30563">
    <property type="entry name" value="DNA RECOMBINATION PROTEIN RMUC"/>
    <property type="match status" value="1"/>
</dbReference>